<name>A0A0F9WNA3_9ZZZZ</name>
<dbReference type="AlphaFoldDB" id="A0A0F9WNA3"/>
<gene>
    <name evidence="1" type="ORF">LCGC14_0256670</name>
</gene>
<comment type="caution">
    <text evidence="1">The sequence shown here is derived from an EMBL/GenBank/DDBJ whole genome shotgun (WGS) entry which is preliminary data.</text>
</comment>
<dbReference type="EMBL" id="LAZR01000136">
    <property type="protein sequence ID" value="KKN87621.1"/>
    <property type="molecule type" value="Genomic_DNA"/>
</dbReference>
<accession>A0A0F9WNA3</accession>
<reference evidence="1" key="1">
    <citation type="journal article" date="2015" name="Nature">
        <title>Complex archaea that bridge the gap between prokaryotes and eukaryotes.</title>
        <authorList>
            <person name="Spang A."/>
            <person name="Saw J.H."/>
            <person name="Jorgensen S.L."/>
            <person name="Zaremba-Niedzwiedzka K."/>
            <person name="Martijn J."/>
            <person name="Lind A.E."/>
            <person name="van Eijk R."/>
            <person name="Schleper C."/>
            <person name="Guy L."/>
            <person name="Ettema T.J."/>
        </authorList>
    </citation>
    <scope>NUCLEOTIDE SEQUENCE</scope>
</reference>
<evidence type="ECO:0000313" key="1">
    <source>
        <dbReference type="EMBL" id="KKN87621.1"/>
    </source>
</evidence>
<protein>
    <recommendedName>
        <fullName evidence="2">Zinc-binding domain-containing protein</fullName>
    </recommendedName>
</protein>
<organism evidence="1">
    <name type="scientific">marine sediment metagenome</name>
    <dbReference type="NCBI Taxonomy" id="412755"/>
    <lineage>
        <taxon>unclassified sequences</taxon>
        <taxon>metagenomes</taxon>
        <taxon>ecological metagenomes</taxon>
    </lineage>
</organism>
<evidence type="ECO:0008006" key="2">
    <source>
        <dbReference type="Google" id="ProtNLM"/>
    </source>
</evidence>
<proteinExistence type="predicted"/>
<sequence>MSVKNYNKFKSECITCKIKFDIWVSMSSFSLEQETIIKRNFYYHCPTCRVIEEFKGQ</sequence>